<dbReference type="SUPFAM" id="SSF53901">
    <property type="entry name" value="Thiolase-like"/>
    <property type="match status" value="3"/>
</dbReference>
<dbReference type="PANTHER" id="PTHR43775:SF51">
    <property type="entry name" value="INACTIVE PHENOLPHTHIOCEROL SYNTHESIS POLYKETIDE SYNTHASE TYPE I PKS1-RELATED"/>
    <property type="match status" value="1"/>
</dbReference>
<dbReference type="InterPro" id="IPR057326">
    <property type="entry name" value="KR_dom"/>
</dbReference>
<feature type="domain" description="Ketosynthase family 3 (KS3)" evidence="12">
    <location>
        <begin position="33"/>
        <end position="450"/>
    </location>
</feature>
<dbReference type="InterPro" id="IPR014030">
    <property type="entry name" value="Ketoacyl_synth_N"/>
</dbReference>
<evidence type="ECO:0000313" key="16">
    <source>
        <dbReference type="Proteomes" id="UP000268652"/>
    </source>
</evidence>
<dbReference type="SMART" id="SM00827">
    <property type="entry name" value="PKS_AT"/>
    <property type="match status" value="2"/>
</dbReference>
<keyword evidence="3" id="KW-0596">Phosphopantetheine</keyword>
<feature type="domain" description="PKS/mFAS DH" evidence="13">
    <location>
        <begin position="2555"/>
        <end position="2817"/>
    </location>
</feature>
<dbReference type="InterPro" id="IPR013968">
    <property type="entry name" value="PKS_KR"/>
</dbReference>
<dbReference type="Pfam" id="PF08990">
    <property type="entry name" value="Docking"/>
    <property type="match status" value="1"/>
</dbReference>
<keyword evidence="5" id="KW-0808">Transferase</keyword>
<dbReference type="GO" id="GO:0006633">
    <property type="term" value="P:fatty acid biosynthetic process"/>
    <property type="evidence" value="ECO:0007669"/>
    <property type="project" value="InterPro"/>
</dbReference>
<dbReference type="SUPFAM" id="SSF55048">
    <property type="entry name" value="Probable ACP-binding domain of malonyl-CoA ACP transacylase"/>
    <property type="match status" value="2"/>
</dbReference>
<feature type="domain" description="PKS/mFAS DH" evidence="13">
    <location>
        <begin position="895"/>
        <end position="1162"/>
    </location>
</feature>
<dbReference type="FunFam" id="1.10.1200.10:FF:000007">
    <property type="entry name" value="Probable polyketide synthase pks17"/>
    <property type="match status" value="2"/>
</dbReference>
<dbReference type="PROSITE" id="PS52004">
    <property type="entry name" value="KS3_2"/>
    <property type="match status" value="3"/>
</dbReference>
<dbReference type="InterPro" id="IPR016039">
    <property type="entry name" value="Thiolase-like"/>
</dbReference>
<evidence type="ECO:0000256" key="9">
    <source>
        <dbReference type="PROSITE-ProRule" id="PRU01363"/>
    </source>
</evidence>
<keyword evidence="7" id="KW-0511">Multifunctional enzyme</keyword>
<keyword evidence="8" id="KW-0012">Acyltransferase</keyword>
<dbReference type="EMBL" id="RBDX01000024">
    <property type="protein sequence ID" value="RKN05844.1"/>
    <property type="molecule type" value="Genomic_DNA"/>
</dbReference>
<feature type="domain" description="Ketosynthase family 3 (KS3)" evidence="12">
    <location>
        <begin position="3315"/>
        <end position="3444"/>
    </location>
</feature>
<feature type="active site" description="Proton donor; for dehydratase activity" evidence="9">
    <location>
        <position position="1086"/>
    </location>
</feature>
<comment type="caution">
    <text evidence="14">The sequence shown here is derived from an EMBL/GenBank/DDBJ whole genome shotgun (WGS) entry which is preliminary data.</text>
</comment>
<evidence type="ECO:0000256" key="10">
    <source>
        <dbReference type="SAM" id="MobiDB-lite"/>
    </source>
</evidence>
<organism evidence="14 17">
    <name type="scientific">Streptomyces radicis</name>
    <dbReference type="NCBI Taxonomy" id="1750517"/>
    <lineage>
        <taxon>Bacteria</taxon>
        <taxon>Bacillati</taxon>
        <taxon>Actinomycetota</taxon>
        <taxon>Actinomycetes</taxon>
        <taxon>Kitasatosporales</taxon>
        <taxon>Streptomycetaceae</taxon>
        <taxon>Streptomyces</taxon>
    </lineage>
</organism>
<dbReference type="InterPro" id="IPR055123">
    <property type="entry name" value="SpnB-like_Rossmann"/>
</dbReference>
<evidence type="ECO:0000256" key="6">
    <source>
        <dbReference type="ARBA" id="ARBA00023194"/>
    </source>
</evidence>
<dbReference type="InterPro" id="IPR018201">
    <property type="entry name" value="Ketoacyl_synth_AS"/>
</dbReference>
<dbReference type="Pfam" id="PF08659">
    <property type="entry name" value="KR"/>
    <property type="match status" value="2"/>
</dbReference>
<evidence type="ECO:0000256" key="8">
    <source>
        <dbReference type="ARBA" id="ARBA00023315"/>
    </source>
</evidence>
<evidence type="ECO:0000313" key="15">
    <source>
        <dbReference type="EMBL" id="RKN17602.1"/>
    </source>
</evidence>
<feature type="non-terminal residue" evidence="14">
    <location>
        <position position="3444"/>
    </location>
</feature>
<feature type="region of interest" description="Disordered" evidence="10">
    <location>
        <begin position="453"/>
        <end position="472"/>
    </location>
</feature>
<dbReference type="GO" id="GO:0004312">
    <property type="term" value="F:fatty acid synthase activity"/>
    <property type="evidence" value="ECO:0007669"/>
    <property type="project" value="TreeGrafter"/>
</dbReference>
<name>A0A3A9W8Z2_9ACTN</name>
<comment type="pathway">
    <text evidence="2">Antibiotic biosynthesis.</text>
</comment>
<dbReference type="SMART" id="SM01294">
    <property type="entry name" value="PKS_PP_betabranch"/>
    <property type="match status" value="2"/>
</dbReference>
<dbReference type="CDD" id="cd00833">
    <property type="entry name" value="PKS"/>
    <property type="match status" value="3"/>
</dbReference>
<dbReference type="Gene3D" id="3.30.70.3290">
    <property type="match status" value="2"/>
</dbReference>
<feature type="region of interest" description="N-terminal hotdog fold" evidence="9">
    <location>
        <begin position="2555"/>
        <end position="2677"/>
    </location>
</feature>
<comment type="cofactor">
    <cofactor evidence="1">
        <name>pantetheine 4'-phosphate</name>
        <dbReference type="ChEBI" id="CHEBI:47942"/>
    </cofactor>
</comment>
<dbReference type="InterPro" id="IPR020806">
    <property type="entry name" value="PKS_PP-bd"/>
</dbReference>
<dbReference type="CDD" id="cd08956">
    <property type="entry name" value="KR_3_FAS_SDR_x"/>
    <property type="match status" value="2"/>
</dbReference>
<feature type="active site" description="Proton acceptor; for dehydratase activity" evidence="9">
    <location>
        <position position="927"/>
    </location>
</feature>
<dbReference type="InterPro" id="IPR009081">
    <property type="entry name" value="PP-bd_ACP"/>
</dbReference>
<dbReference type="InterPro" id="IPR049551">
    <property type="entry name" value="PKS_DH_C"/>
</dbReference>
<proteinExistence type="predicted"/>
<dbReference type="InterPro" id="IPR049552">
    <property type="entry name" value="PKS_DH_N"/>
</dbReference>
<feature type="domain" description="Ketosynthase family 3 (KS3)" evidence="12">
    <location>
        <begin position="1699"/>
        <end position="2124"/>
    </location>
</feature>
<dbReference type="PROSITE" id="PS00606">
    <property type="entry name" value="KS3_1"/>
    <property type="match status" value="2"/>
</dbReference>
<keyword evidence="16" id="KW-1185">Reference proteome</keyword>
<dbReference type="OrthoDB" id="9778690at2"/>
<dbReference type="SUPFAM" id="SSF47336">
    <property type="entry name" value="ACP-like"/>
    <property type="match status" value="2"/>
</dbReference>
<feature type="active site" description="Proton donor; for dehydratase activity" evidence="9">
    <location>
        <position position="2741"/>
    </location>
</feature>
<dbReference type="PROSITE" id="PS50075">
    <property type="entry name" value="CARRIER"/>
    <property type="match status" value="2"/>
</dbReference>
<accession>A0A3A9W8Z2</accession>
<dbReference type="Gene3D" id="3.40.50.720">
    <property type="entry name" value="NAD(P)-binding Rossmann-like Domain"/>
    <property type="match status" value="2"/>
</dbReference>
<keyword evidence="6" id="KW-0045">Antibiotic biosynthesis</keyword>
<dbReference type="SUPFAM" id="SSF52151">
    <property type="entry name" value="FabD/lysophospholipase-like"/>
    <property type="match status" value="2"/>
</dbReference>
<dbReference type="Pfam" id="PF00698">
    <property type="entry name" value="Acyl_transf_1"/>
    <property type="match status" value="2"/>
</dbReference>
<dbReference type="PROSITE" id="PS52019">
    <property type="entry name" value="PKS_MFAS_DH"/>
    <property type="match status" value="2"/>
</dbReference>
<dbReference type="InterPro" id="IPR014031">
    <property type="entry name" value="Ketoacyl_synth_C"/>
</dbReference>
<evidence type="ECO:0000256" key="4">
    <source>
        <dbReference type="ARBA" id="ARBA00022553"/>
    </source>
</evidence>
<dbReference type="Gene3D" id="3.40.366.10">
    <property type="entry name" value="Malonyl-Coenzyme A Acyl Carrier Protein, domain 2"/>
    <property type="match status" value="2"/>
</dbReference>
<dbReference type="SMART" id="SM00826">
    <property type="entry name" value="PKS_DH"/>
    <property type="match status" value="2"/>
</dbReference>
<evidence type="ECO:0000259" key="11">
    <source>
        <dbReference type="PROSITE" id="PS50075"/>
    </source>
</evidence>
<dbReference type="InterPro" id="IPR014043">
    <property type="entry name" value="Acyl_transferase_dom"/>
</dbReference>
<dbReference type="InterPro" id="IPR049900">
    <property type="entry name" value="PKS_mFAS_DH"/>
</dbReference>
<dbReference type="Gene3D" id="1.10.1200.10">
    <property type="entry name" value="ACP-like"/>
    <property type="match status" value="2"/>
</dbReference>
<dbReference type="Gene3D" id="3.10.129.110">
    <property type="entry name" value="Polyketide synthase dehydratase"/>
    <property type="match status" value="2"/>
</dbReference>
<dbReference type="Proteomes" id="UP000275024">
    <property type="component" value="Unassembled WGS sequence"/>
</dbReference>
<feature type="region of interest" description="C-terminal hotdog fold" evidence="9">
    <location>
        <begin position="1029"/>
        <end position="1162"/>
    </location>
</feature>
<evidence type="ECO:0000259" key="12">
    <source>
        <dbReference type="PROSITE" id="PS52004"/>
    </source>
</evidence>
<evidence type="ECO:0000259" key="13">
    <source>
        <dbReference type="PROSITE" id="PS52019"/>
    </source>
</evidence>
<dbReference type="GO" id="GO:0004315">
    <property type="term" value="F:3-oxoacyl-[acyl-carrier-protein] synthase activity"/>
    <property type="evidence" value="ECO:0007669"/>
    <property type="project" value="InterPro"/>
</dbReference>
<dbReference type="GO" id="GO:0031177">
    <property type="term" value="F:phosphopantetheine binding"/>
    <property type="evidence" value="ECO:0007669"/>
    <property type="project" value="InterPro"/>
</dbReference>
<dbReference type="GO" id="GO:0033068">
    <property type="term" value="P:macrolide biosynthetic process"/>
    <property type="evidence" value="ECO:0007669"/>
    <property type="project" value="UniProtKB-ARBA"/>
</dbReference>
<dbReference type="InterPro" id="IPR050091">
    <property type="entry name" value="PKS_NRPS_Biosynth_Enz"/>
</dbReference>
<dbReference type="RefSeq" id="WP_120699141.1">
    <property type="nucleotide sequence ID" value="NZ_RBDX01000024.1"/>
</dbReference>
<sequence>MADEGKLLDYLKRVTADLRQARRRLEEADARDNEPIAIVGMSCRYPGGIRTPEDLWELVSAGGDGVSAFPTDRGWDTRALTDEGYTGEGGFLYDAADFDPAFFGISPREALAMDPQQRLLLEVSWEAFEQAGIDPTTARGSRTGVFAGVMYHDYLARLVDVPEGVGQHLGNGNAYSVASGRVAYTMGLEGPAVTIDTACSSSLVALHLAAQALRKRECDLALAGGVTVMATPGPFLDFGQQRGLARDGRCKSFAAEADGVGWGEGAGMLLVERLSDAQAKGHRVLAVVRGSAVNQDGASNGLTAPNGPSQQRVIRQALESARLTTGQIDIVEAHGTGTTLGDPIEAQALLATYGQDRDEPLWLGSFKSNVGHTQAAAGVGGVIKMVMAMRHGVMPRTLHSEDPSPHIDWSAGNVKLLQRERPWPVTGRPRLAAVSSFGISGTNVHTILEQAPEPAPAENADESQGTSGPRPAEVVWPLSARDAAALRAKADQLRSFVADHPDLDPVDLAHALATTRAALDHRAVLSGRALADLTAGLDALDTAVTGGKLAFLFTGQGSQRPGMGRDLYDAHPVYAEAFDEVCQRFELPVRDVVFGTDATLLERTEYAQPALFAVEVALHRLFASWGVRPHFVMGHSIGEIAAAHVAGVLSLDDACTLVAARGRLMGALPEGGAMVAVQAPESEVLPLLSEGVDLATVNGPSSVVLSGDEEAVLALAERWEHKRLRVSHAFHSHLMDPMLEEFRRVAEGLTYAAPRVPLISNVTGQPVTADADHWVRHARDAVRFLDGMRWLEERGVTSYLELGPGGVLSALGQECVTEGRFTAALREDRSPVAALARVHAEGAPVDWPAFLGAAARPAERVDLPLYPFQRTRYWLEPPATWVGDIGAAGLTAADHPLLGATVALADAEGSLLTGRLSLLSHPWLADHAIGGTALLPGAAMVELAIRAGDQVGCDLVDELTLETPLALPASGAVVVQVAVGPPDPAGRRPLTLHSRPEGTDDAWIRHASGTLATGAPTGDHLAEWPPTGAEAVDIEGHYDALADGGFGYGPSFRGLRAAWRRGDEVFADLAIDLPTAGFGLHPALLDSALHAIGLGAFLGDGAHLPFSWSGVSLAATGATAARVRLAPAGNGAIALTLADATGAPLASVDALVLRPLTDRTAQPPAADALFALDWAPVRLSVGTIDTPGTPGTWHTLAPGAAAEPVDAADPADAILIPVPPHDSPVAGAHAETARALRLLQSERLNATRLVFLVTPGDLTGAAVSGLVRAAQAEEPGRLTVIEGTEDEATPELLAAILASGEPHVALRDGQVLAPRLTRARETADPSGASFTGTVLVTGASGSLGALVARHLVTAHGVTDLLLVSRRGTIAEGLGDELTALGAERVTVAACDVADRDALATLLNAHPVDAVVHTAGVLDDGVVASLTPERVSAVLRPKADAVWNLHELTRDRDLSAFVVFSSAAGVFGNAGQANYTAANAFLDALARHRRELGLPAQALAWGLWDRAGMSDALDGGDLGRITRSGVGALTPTEGLALLDTALGRDDAVLVPMALDLARLRAEAASGAPLSPLFRGLVRTRVRRVVTDVTGAVGVSGLAGLSPADQLKELLALVRAQVAAVLAYASPDDVEAGRAFGDLGFDSLTAVELRNRVSAAAGIRLPATLVFDYPTPTALARHLRDELTGGDDPALPAPTATAPTDEPIAIVGMACRFPGGVRSPEDLWRLLTEGGDAISEFPADRGWDVERLYHPDPDHPGTSYTREGGFLHDAGEFDPAFFGIPPREAMAIDPQQRLLLEASWEAFERAGIDPAALRGSRTGVFAGVMYHDYAALLENTRDNVEGSVGSGGTGSIASGRVSYTFGLEGPAVTVDTACSSSLVALHLAAQALRQGDCSLALAGGVTVMATPGTFVGFSRQRGLSADGRCKAFSDAADGVGWGEGVGMLLVERLSDARRLGHPVVAVVRGSAVNQDGASNGLTAPNGPSQQRVIRQALASAGLSASDVDVVEGHGTGTSLGDPIEAQALLATYGQGRSVGRPLWLGSVKSNIGHTQAAAGVAGVIKMVMAMRHGVLPRSLHADAPSSHVDWSAGAVELLAQARPWDATRPRRAGISSFGISGTNAHTIIEEAPAAEEPEPERVEPPLIPLVVSGATPAALREQAARLAHVDAPLLDMAYSTATSRAALEHRAIVTVSSRDELVEELTALAEDRSTATRGVRSSGRLAFLFSGQGSQRLGMGRELYGAFPVYAEAFDAVCERFELPVKDVVFGEDADLLNRTEYTQIALFAVEVALYRLIESWGVKPDFLAGHSIGEIAAAHVAGVLSLDDACTLVAARGHLMGALPEGGAMVAVQAPESEVLPLLTDGMDIAAVNGPDSVVLSGDEQAVVELARRWKHKRLRVSHAFHSHLMDPMLDEFRSVAESLTFHPAQLPIAGQPGTVDAEYWVRHVRDAVRFHDATEWLRAEGVTTWLEVGPDGVLSAMADGVPLLRSGRSDVRTLLNAVAHAFVHGAPVDWSAFFAGTGAQRVDLPTYAFQHQRFWPRASGWTGSVTAIGMGATDHPLLSAATSLASGEAVLFTGRVSVETHPWLADHMISGTALLPGAAMVELAVRAGDQVGCDLVDELTLEAPLVLPERGGVAVQVVVDTPDASGRRTLGLYSRPEDDEVWTRHASGVLASSSGGVAGEGLVEWPPSGAVAVELGGFYEGLEYGPAFRGLRAAWRRGDEVFAEVAVDEAAGFGLHPVLLDSALHAIGLGDYFSDTGRLPFAWSGVSLAASGAAALRVRIAPAGPDAVALTLADTEGLPVATVGSVVLRRLTAEIAPRGHHESLFALDLTPLTLDVPATSEAATAEITHIEPGHPIESTHAEVVRVVGLLRGERSGPLAVVVRPGDLVGAAVAGLVRSAWSEEPGRFLLVEGSPDEVSAELVAGALAAGEGHVVVRDGELSVPRLTRVPIGGEPTEPFRPDDRILITGANGALGGLVARHLFFTHGVRHLVLASRRGGADPVAVRLRTELADAGADVSLVVCDVADRAALADVLARFRGLTGVIHTAGVLDDGVVASLTPERVSAVLRPKVDGAWNLHELTAERPLRHFILFSSAAGVFGNAGQGNYAAANAFLDALARHRRELGLPAQSLAWGQWATGMTGRNTGEALPDDEGLRLFDTALGIDNAVLVPMRLDLAALRGAEVAPVLRGLVRGPVRRSVRASAAASGVLGRLETLSAADRHRALLDIVRTEVAAVLGHAGPADVDPERAFTDLGFDSLSALELRNRLNAATGLRLPSTLVFDYPTALALVDQLLEQLFGAAEELASAPVAVVDDEPIAIVGMACRFPGGVASPEELWRLVAEETDAITGFPADRGWDVERLYHPDPDHPGTSYTREGGFLHDAGEFDPDFFGMSPREAIGTDPQQRLLLEASWEAFERAGIDPSGLRGSRTGVFAGVMYHDYA</sequence>
<feature type="domain" description="Carrier" evidence="11">
    <location>
        <begin position="3223"/>
        <end position="3298"/>
    </location>
</feature>
<dbReference type="SMART" id="SM00825">
    <property type="entry name" value="PKS_KS"/>
    <property type="match status" value="2"/>
</dbReference>
<dbReference type="Pfam" id="PF21089">
    <property type="entry name" value="PKS_DH_N"/>
    <property type="match status" value="2"/>
</dbReference>
<dbReference type="SMART" id="SM00823">
    <property type="entry name" value="PKS_PP"/>
    <property type="match status" value="2"/>
</dbReference>
<dbReference type="InterPro" id="IPR036736">
    <property type="entry name" value="ACP-like_sf"/>
</dbReference>
<dbReference type="InterPro" id="IPR001227">
    <property type="entry name" value="Ac_transferase_dom_sf"/>
</dbReference>
<feature type="region of interest" description="C-terminal hotdog fold" evidence="9">
    <location>
        <begin position="2687"/>
        <end position="2817"/>
    </location>
</feature>
<dbReference type="Proteomes" id="UP000268652">
    <property type="component" value="Unassembled WGS sequence"/>
</dbReference>
<reference evidence="16 17" key="1">
    <citation type="submission" date="2018-09" db="EMBL/GenBank/DDBJ databases">
        <title>Streptomyces sp. nov. DS1-2, an endophytic actinomycete isolated from roots of Dendrobium scabrilingue.</title>
        <authorList>
            <person name="Kuncharoen N."/>
            <person name="Kudo T."/>
            <person name="Ohkuma M."/>
            <person name="Yuki M."/>
            <person name="Tanasupawat S."/>
        </authorList>
    </citation>
    <scope>NUCLEOTIDE SEQUENCE [LARGE SCALE GENOMIC DNA]</scope>
    <source>
        <strain evidence="14 17">AZ1-7</strain>
        <strain evidence="15 16">DS1-2</strain>
    </source>
</reference>
<feature type="domain" description="Carrier" evidence="11">
    <location>
        <begin position="1606"/>
        <end position="1681"/>
    </location>
</feature>
<dbReference type="Pfam" id="PF14765">
    <property type="entry name" value="PS-DH"/>
    <property type="match status" value="2"/>
</dbReference>
<evidence type="ECO:0000313" key="17">
    <source>
        <dbReference type="Proteomes" id="UP000275024"/>
    </source>
</evidence>
<dbReference type="InterPro" id="IPR042104">
    <property type="entry name" value="PKS_dehydratase_sf"/>
</dbReference>
<dbReference type="InterPro" id="IPR015083">
    <property type="entry name" value="NorB/c/GfsB-D-like_docking"/>
</dbReference>
<dbReference type="SMART" id="SM00822">
    <property type="entry name" value="PKS_KR"/>
    <property type="match status" value="2"/>
</dbReference>
<gene>
    <name evidence="15" type="ORF">D7318_23275</name>
    <name evidence="14" type="ORF">D7319_24260</name>
</gene>
<dbReference type="PANTHER" id="PTHR43775">
    <property type="entry name" value="FATTY ACID SYNTHASE"/>
    <property type="match status" value="1"/>
</dbReference>
<evidence type="ECO:0000256" key="2">
    <source>
        <dbReference type="ARBA" id="ARBA00004792"/>
    </source>
</evidence>
<evidence type="ECO:0000313" key="14">
    <source>
        <dbReference type="EMBL" id="RKN05844.1"/>
    </source>
</evidence>
<dbReference type="InterPro" id="IPR006162">
    <property type="entry name" value="Ppantetheine_attach_site"/>
</dbReference>
<feature type="region of interest" description="N-terminal hotdog fold" evidence="9">
    <location>
        <begin position="895"/>
        <end position="1018"/>
    </location>
</feature>
<dbReference type="InterPro" id="IPR020807">
    <property type="entry name" value="PKS_DH"/>
</dbReference>
<evidence type="ECO:0000256" key="7">
    <source>
        <dbReference type="ARBA" id="ARBA00023268"/>
    </source>
</evidence>
<dbReference type="InterPro" id="IPR036291">
    <property type="entry name" value="NAD(P)-bd_dom_sf"/>
</dbReference>
<dbReference type="Pfam" id="PF00109">
    <property type="entry name" value="ketoacyl-synt"/>
    <property type="match status" value="3"/>
</dbReference>
<dbReference type="SUPFAM" id="SSF51735">
    <property type="entry name" value="NAD(P)-binding Rossmann-fold domains"/>
    <property type="match status" value="4"/>
</dbReference>
<dbReference type="InterPro" id="IPR020841">
    <property type="entry name" value="PKS_Beta-ketoAc_synthase_dom"/>
</dbReference>
<dbReference type="Pfam" id="PF02801">
    <property type="entry name" value="Ketoacyl-synt_C"/>
    <property type="match status" value="2"/>
</dbReference>
<evidence type="ECO:0000256" key="1">
    <source>
        <dbReference type="ARBA" id="ARBA00001957"/>
    </source>
</evidence>
<dbReference type="FunFam" id="3.40.47.10:FF:000019">
    <property type="entry name" value="Polyketide synthase type I"/>
    <property type="match status" value="2"/>
</dbReference>
<evidence type="ECO:0000256" key="5">
    <source>
        <dbReference type="ARBA" id="ARBA00022679"/>
    </source>
</evidence>
<dbReference type="PROSITE" id="PS00012">
    <property type="entry name" value="PHOSPHOPANTETHEINE"/>
    <property type="match status" value="2"/>
</dbReference>
<dbReference type="InterPro" id="IPR032821">
    <property type="entry name" value="PKS_assoc"/>
</dbReference>
<dbReference type="Gene3D" id="3.40.47.10">
    <property type="match status" value="3"/>
</dbReference>
<evidence type="ECO:0000256" key="3">
    <source>
        <dbReference type="ARBA" id="ARBA00022450"/>
    </source>
</evidence>
<dbReference type="EMBL" id="RBDY01000022">
    <property type="protein sequence ID" value="RKN17602.1"/>
    <property type="molecule type" value="Genomic_DNA"/>
</dbReference>
<keyword evidence="4" id="KW-0597">Phosphoprotein</keyword>
<dbReference type="Pfam" id="PF00550">
    <property type="entry name" value="PP-binding"/>
    <property type="match status" value="2"/>
</dbReference>
<dbReference type="InterPro" id="IPR016035">
    <property type="entry name" value="Acyl_Trfase/lysoPLipase"/>
</dbReference>
<feature type="active site" description="Proton acceptor; for dehydratase activity" evidence="9">
    <location>
        <position position="2587"/>
    </location>
</feature>
<dbReference type="Pfam" id="PF16197">
    <property type="entry name" value="KAsynt_C_assoc"/>
    <property type="match status" value="2"/>
</dbReference>
<protein>
    <submittedName>
        <fullName evidence="14">SDR family NAD(P)-dependent oxidoreductase</fullName>
    </submittedName>
</protein>
<dbReference type="Pfam" id="PF22953">
    <property type="entry name" value="SpnB_Rossmann"/>
    <property type="match status" value="2"/>
</dbReference>
<dbReference type="InterPro" id="IPR016036">
    <property type="entry name" value="Malonyl_transacylase_ACP-bd"/>
</dbReference>